<dbReference type="STRING" id="65357.A0A024GPL0"/>
<accession>A0A024GPL0</accession>
<dbReference type="AlphaFoldDB" id="A0A024GPL0"/>
<evidence type="ECO:0000313" key="4">
    <source>
        <dbReference type="EMBL" id="CCI48443.1"/>
    </source>
</evidence>
<evidence type="ECO:0000256" key="2">
    <source>
        <dbReference type="ARBA" id="ARBA00022741"/>
    </source>
</evidence>
<comment type="similarity">
    <text evidence="1">Belongs to the TBCC family.</text>
</comment>
<dbReference type="InterPro" id="IPR016098">
    <property type="entry name" value="CAP/MinC_C"/>
</dbReference>
<dbReference type="Pfam" id="PF07986">
    <property type="entry name" value="TBCC"/>
    <property type="match status" value="1"/>
</dbReference>
<organism evidence="4 5">
    <name type="scientific">Albugo candida</name>
    <dbReference type="NCBI Taxonomy" id="65357"/>
    <lineage>
        <taxon>Eukaryota</taxon>
        <taxon>Sar</taxon>
        <taxon>Stramenopiles</taxon>
        <taxon>Oomycota</taxon>
        <taxon>Peronosporomycetes</taxon>
        <taxon>Albuginales</taxon>
        <taxon>Albuginaceae</taxon>
        <taxon>Albugo</taxon>
    </lineage>
</organism>
<gene>
    <name evidence="4" type="ORF">BN9_095730</name>
</gene>
<proteinExistence type="inferred from homology"/>
<dbReference type="Proteomes" id="UP000053237">
    <property type="component" value="Unassembled WGS sequence"/>
</dbReference>
<dbReference type="GO" id="GO:1990075">
    <property type="term" value="C:periciliary membrane compartment"/>
    <property type="evidence" value="ECO:0007669"/>
    <property type="project" value="TreeGrafter"/>
</dbReference>
<dbReference type="GO" id="GO:0006892">
    <property type="term" value="P:post-Golgi vesicle-mediated transport"/>
    <property type="evidence" value="ECO:0007669"/>
    <property type="project" value="TreeGrafter"/>
</dbReference>
<comment type="caution">
    <text evidence="4">The sequence shown here is derived from an EMBL/GenBank/DDBJ whole genome shotgun (WGS) entry which is preliminary data.</text>
</comment>
<dbReference type="EMBL" id="CAIX01000226">
    <property type="protein sequence ID" value="CCI48443.1"/>
    <property type="molecule type" value="Genomic_DNA"/>
</dbReference>
<dbReference type="InterPro" id="IPR039093">
    <property type="entry name" value="XRP2"/>
</dbReference>
<name>A0A024GPL0_9STRA</name>
<dbReference type="PANTHER" id="PTHR15440">
    <property type="entry name" value="XRP2 PROTEIN"/>
    <property type="match status" value="1"/>
</dbReference>
<protein>
    <recommendedName>
        <fullName evidence="3">C-CAP/cofactor C-like domain-containing protein</fullName>
    </recommendedName>
</protein>
<dbReference type="PANTHER" id="PTHR15440:SF0">
    <property type="entry name" value="PROTEIN XRP2"/>
    <property type="match status" value="1"/>
</dbReference>
<dbReference type="SMART" id="SM00673">
    <property type="entry name" value="CARP"/>
    <property type="match status" value="2"/>
</dbReference>
<dbReference type="GO" id="GO:0005096">
    <property type="term" value="F:GTPase activator activity"/>
    <property type="evidence" value="ECO:0007669"/>
    <property type="project" value="InterPro"/>
</dbReference>
<evidence type="ECO:0000313" key="5">
    <source>
        <dbReference type="Proteomes" id="UP000053237"/>
    </source>
</evidence>
<dbReference type="GO" id="GO:0005929">
    <property type="term" value="C:cilium"/>
    <property type="evidence" value="ECO:0007669"/>
    <property type="project" value="TreeGrafter"/>
</dbReference>
<dbReference type="InParanoid" id="A0A024GPL0"/>
<dbReference type="OrthoDB" id="194775at2759"/>
<dbReference type="Gene3D" id="2.160.20.70">
    <property type="match status" value="1"/>
</dbReference>
<dbReference type="InterPro" id="IPR006599">
    <property type="entry name" value="CARP_motif"/>
</dbReference>
<dbReference type="GO" id="GO:0000166">
    <property type="term" value="F:nucleotide binding"/>
    <property type="evidence" value="ECO:0007669"/>
    <property type="project" value="UniProtKB-KW"/>
</dbReference>
<evidence type="ECO:0000259" key="3">
    <source>
        <dbReference type="PROSITE" id="PS51329"/>
    </source>
</evidence>
<reference evidence="4 5" key="1">
    <citation type="submission" date="2012-05" db="EMBL/GenBank/DDBJ databases">
        <title>Recombination and specialization in a pathogen metapopulation.</title>
        <authorList>
            <person name="Gardiner A."/>
            <person name="Kemen E."/>
            <person name="Schultz-Larsen T."/>
            <person name="MacLean D."/>
            <person name="Van Oosterhout C."/>
            <person name="Jones J.D.G."/>
        </authorList>
    </citation>
    <scope>NUCLEOTIDE SEQUENCE [LARGE SCALE GENOMIC DNA]</scope>
    <source>
        <strain evidence="4 5">Ac Nc2</strain>
    </source>
</reference>
<dbReference type="InterPro" id="IPR017901">
    <property type="entry name" value="C-CAP_CF_C-like"/>
</dbReference>
<dbReference type="InterPro" id="IPR012945">
    <property type="entry name" value="Tubulin-bd_cofactor_C_dom"/>
</dbReference>
<keyword evidence="5" id="KW-1185">Reference proteome</keyword>
<dbReference type="PROSITE" id="PS51329">
    <property type="entry name" value="C_CAP_COFACTOR_C"/>
    <property type="match status" value="1"/>
</dbReference>
<feature type="domain" description="C-CAP/cofactor C-like" evidence="3">
    <location>
        <begin position="9"/>
        <end position="166"/>
    </location>
</feature>
<sequence length="254" mass="29166">MQVFTASDGTQFEDRNEWRKYEFETNYTFRNQAQETLIKLPGSICGQPFDVSDLKNCVVMLLDHTDQVQVDHVVATKVFLGPSSSSVFIRNCSDCVFTIACKQLRFRDCINCTVYLYSFTAPIIETSSEMRFAPFNGMYRQLSTQFHEARLDPHCNLWSKVYDFNDPNKTGHNWRLLLTEEEDPDLWKPSLRQVLSEEDCKSEELVPGNCTSQADLTLGGMQSFTFDTTQEEAERALCYEKEPLAIFPHALNSA</sequence>
<keyword evidence="2" id="KW-0547">Nucleotide-binding</keyword>
<evidence type="ECO:0000256" key="1">
    <source>
        <dbReference type="ARBA" id="ARBA00008848"/>
    </source>
</evidence>